<evidence type="ECO:0000313" key="1">
    <source>
        <dbReference type="EMBL" id="GFD01772.1"/>
    </source>
</evidence>
<proteinExistence type="predicted"/>
<dbReference type="EMBL" id="BKCJ011193505">
    <property type="protein sequence ID" value="GFD01772.1"/>
    <property type="molecule type" value="Genomic_DNA"/>
</dbReference>
<comment type="caution">
    <text evidence="1">The sequence shown here is derived from an EMBL/GenBank/DDBJ whole genome shotgun (WGS) entry which is preliminary data.</text>
</comment>
<protein>
    <submittedName>
        <fullName evidence="1">RNA-directed DNA polymerase, eukaryota</fullName>
    </submittedName>
</protein>
<reference evidence="1" key="1">
    <citation type="journal article" date="2019" name="Sci. Rep.">
        <title>Draft genome of Tanacetum cinerariifolium, the natural source of mosquito coil.</title>
        <authorList>
            <person name="Yamashiro T."/>
            <person name="Shiraishi A."/>
            <person name="Satake H."/>
            <person name="Nakayama K."/>
        </authorList>
    </citation>
    <scope>NUCLEOTIDE SEQUENCE</scope>
</reference>
<organism evidence="1">
    <name type="scientific">Tanacetum cinerariifolium</name>
    <name type="common">Dalmatian daisy</name>
    <name type="synonym">Chrysanthemum cinerariifolium</name>
    <dbReference type="NCBI Taxonomy" id="118510"/>
    <lineage>
        <taxon>Eukaryota</taxon>
        <taxon>Viridiplantae</taxon>
        <taxon>Streptophyta</taxon>
        <taxon>Embryophyta</taxon>
        <taxon>Tracheophyta</taxon>
        <taxon>Spermatophyta</taxon>
        <taxon>Magnoliopsida</taxon>
        <taxon>eudicotyledons</taxon>
        <taxon>Gunneridae</taxon>
        <taxon>Pentapetalae</taxon>
        <taxon>asterids</taxon>
        <taxon>campanulids</taxon>
        <taxon>Asterales</taxon>
        <taxon>Asteraceae</taxon>
        <taxon>Asteroideae</taxon>
        <taxon>Anthemideae</taxon>
        <taxon>Anthemidinae</taxon>
        <taxon>Tanacetum</taxon>
    </lineage>
</organism>
<accession>A0A699SUN6</accession>
<name>A0A699SUN6_TANCI</name>
<keyword evidence="1" id="KW-0548">Nucleotidyltransferase</keyword>
<gene>
    <name evidence="1" type="ORF">Tci_873741</name>
</gene>
<sequence>MVKHAWLSFSHSDGNRMIRFKKKLQDLKIDKEMDSGVVSDTNQLRRLDLIRQLHDIKAKEATDALQKSKV</sequence>
<feature type="non-terminal residue" evidence="1">
    <location>
        <position position="70"/>
    </location>
</feature>
<dbReference type="GO" id="GO:0003964">
    <property type="term" value="F:RNA-directed DNA polymerase activity"/>
    <property type="evidence" value="ECO:0007669"/>
    <property type="project" value="UniProtKB-KW"/>
</dbReference>
<keyword evidence="1" id="KW-0808">Transferase</keyword>
<dbReference type="AlphaFoldDB" id="A0A699SUN6"/>
<keyword evidence="1" id="KW-0695">RNA-directed DNA polymerase</keyword>